<feature type="region of interest" description="Disordered" evidence="1">
    <location>
        <begin position="624"/>
        <end position="646"/>
    </location>
</feature>
<name>A0AAD3DIS3_9CHLO</name>
<dbReference type="SUPFAM" id="SSF56112">
    <property type="entry name" value="Protein kinase-like (PK-like)"/>
    <property type="match status" value="1"/>
</dbReference>
<reference evidence="3 4" key="1">
    <citation type="journal article" date="2021" name="Sci. Rep.">
        <title>Genome sequencing of the multicellular alga Astrephomene provides insights into convergent evolution of germ-soma differentiation.</title>
        <authorList>
            <person name="Yamashita S."/>
            <person name="Yamamoto K."/>
            <person name="Matsuzaki R."/>
            <person name="Suzuki S."/>
            <person name="Yamaguchi H."/>
            <person name="Hirooka S."/>
            <person name="Minakuchi Y."/>
            <person name="Miyagishima S."/>
            <person name="Kawachi M."/>
            <person name="Toyoda A."/>
            <person name="Nozaki H."/>
        </authorList>
    </citation>
    <scope>NUCLEOTIDE SEQUENCE [LARGE SCALE GENOMIC DNA]</scope>
    <source>
        <strain evidence="3 4">NIES-4017</strain>
    </source>
</reference>
<dbReference type="Pfam" id="PF00069">
    <property type="entry name" value="Pkinase"/>
    <property type="match status" value="1"/>
</dbReference>
<dbReference type="GO" id="GO:0004674">
    <property type="term" value="F:protein serine/threonine kinase activity"/>
    <property type="evidence" value="ECO:0007669"/>
    <property type="project" value="TreeGrafter"/>
</dbReference>
<dbReference type="InterPro" id="IPR051681">
    <property type="entry name" value="Ser/Thr_Kinases-Pseudokinases"/>
</dbReference>
<evidence type="ECO:0000313" key="3">
    <source>
        <dbReference type="EMBL" id="GFR41492.1"/>
    </source>
</evidence>
<evidence type="ECO:0000313" key="4">
    <source>
        <dbReference type="Proteomes" id="UP001054857"/>
    </source>
</evidence>
<proteinExistence type="predicted"/>
<dbReference type="EMBL" id="BMAR01000001">
    <property type="protein sequence ID" value="GFR41492.1"/>
    <property type="molecule type" value="Genomic_DNA"/>
</dbReference>
<dbReference type="PROSITE" id="PS50011">
    <property type="entry name" value="PROTEIN_KINASE_DOM"/>
    <property type="match status" value="1"/>
</dbReference>
<evidence type="ECO:0000259" key="2">
    <source>
        <dbReference type="PROSITE" id="PS50011"/>
    </source>
</evidence>
<feature type="domain" description="Protein kinase" evidence="2">
    <location>
        <begin position="221"/>
        <end position="506"/>
    </location>
</feature>
<dbReference type="SMART" id="SM00220">
    <property type="entry name" value="S_TKc"/>
    <property type="match status" value="1"/>
</dbReference>
<dbReference type="InterPro" id="IPR011009">
    <property type="entry name" value="Kinase-like_dom_sf"/>
</dbReference>
<protein>
    <recommendedName>
        <fullName evidence="2">Protein kinase domain-containing protein</fullName>
    </recommendedName>
</protein>
<dbReference type="InterPro" id="IPR000719">
    <property type="entry name" value="Prot_kinase_dom"/>
</dbReference>
<feature type="compositionally biased region" description="Gly residues" evidence="1">
    <location>
        <begin position="215"/>
        <end position="233"/>
    </location>
</feature>
<feature type="non-terminal residue" evidence="3">
    <location>
        <position position="1"/>
    </location>
</feature>
<dbReference type="GO" id="GO:0005524">
    <property type="term" value="F:ATP binding"/>
    <property type="evidence" value="ECO:0007669"/>
    <property type="project" value="InterPro"/>
</dbReference>
<dbReference type="Gene3D" id="1.10.510.10">
    <property type="entry name" value="Transferase(Phosphotransferase) domain 1"/>
    <property type="match status" value="1"/>
</dbReference>
<gene>
    <name evidence="3" type="ORF">Agub_g2184</name>
</gene>
<dbReference type="InterPro" id="IPR008271">
    <property type="entry name" value="Ser/Thr_kinase_AS"/>
</dbReference>
<keyword evidence="4" id="KW-1185">Reference proteome</keyword>
<sequence>MEVAIKIVYEPHHNTHTTNTNTHNENAMLTGARGGGGGGGGRVGGQAGGGGGGPPRTGATRPSSTREDEAAARTLASGRNLHDAFELTVSVSVCHPHIVQVLTFFTDVYVHVDGPTTTSLDEPQPALPQQPGMAAAAAPFVGKCRAAGSFLPSPPKQPQQPHDAQHPQLQLVWDLAQPESPMARPGLLGVAAASPSPSPPPAANTPLIRASRPGNRGGSGGGRGSNRGRGSVGTAGPSRVTLLPYPNPNTHSNLTSCQLLTLDVTTAPFAEYAALQAAMASNGSTAQQTLAASPPAMVICMEYCDAGSLTDAISRGAFRQPTLGLYGSSQPNMKAIFSTLLEVALALRHLHSLRLVHCDLKPSNVLLRSCPRDPRGFTAKLSDFGLVRLMEPCGEGGRLAVPGGVQHGTVTHMAPEVLSNDKSLLHDASLDIYAFGIIMWQLLYGGRLYPGVDCRDIPTRVLREGMRPRFTSAVSFEYRTLAESCWDASPAARPTATELVSALKRLMGLTPQRLLGHRRHSALAPHCPPMAGAAAGGGRPVFGTVGGAVAGVGGAGGASAAAAGCADGVCGIAAAGADVAVAGGLRGEHKGAAAGVGIGVAVGIGAGRLGPGGFLKRNMTYGPTRTTGRDEAAAEGAGGGHGRGAESEWERAAAVAAAEAAAVLKAAGLADVVDGLPSFVTEGAAAVGGTEATAGGGGVGFW</sequence>
<dbReference type="PROSITE" id="PS00108">
    <property type="entry name" value="PROTEIN_KINASE_ST"/>
    <property type="match status" value="1"/>
</dbReference>
<feature type="compositionally biased region" description="Gly residues" evidence="1">
    <location>
        <begin position="32"/>
        <end position="55"/>
    </location>
</feature>
<dbReference type="PANTHER" id="PTHR44329">
    <property type="entry name" value="SERINE/THREONINE-PROTEIN KINASE TNNI3K-RELATED"/>
    <property type="match status" value="1"/>
</dbReference>
<comment type="caution">
    <text evidence="3">The sequence shown here is derived from an EMBL/GenBank/DDBJ whole genome shotgun (WGS) entry which is preliminary data.</text>
</comment>
<feature type="region of interest" description="Disordered" evidence="1">
    <location>
        <begin position="183"/>
        <end position="247"/>
    </location>
</feature>
<evidence type="ECO:0000256" key="1">
    <source>
        <dbReference type="SAM" id="MobiDB-lite"/>
    </source>
</evidence>
<dbReference type="AlphaFoldDB" id="A0AAD3DIS3"/>
<dbReference type="Proteomes" id="UP001054857">
    <property type="component" value="Unassembled WGS sequence"/>
</dbReference>
<feature type="region of interest" description="Disordered" evidence="1">
    <location>
        <begin position="31"/>
        <end position="68"/>
    </location>
</feature>
<feature type="region of interest" description="Disordered" evidence="1">
    <location>
        <begin position="147"/>
        <end position="166"/>
    </location>
</feature>
<accession>A0AAD3DIS3</accession>
<organism evidence="3 4">
    <name type="scientific">Astrephomene gubernaculifera</name>
    <dbReference type="NCBI Taxonomy" id="47775"/>
    <lineage>
        <taxon>Eukaryota</taxon>
        <taxon>Viridiplantae</taxon>
        <taxon>Chlorophyta</taxon>
        <taxon>core chlorophytes</taxon>
        <taxon>Chlorophyceae</taxon>
        <taxon>CS clade</taxon>
        <taxon>Chlamydomonadales</taxon>
        <taxon>Astrephomenaceae</taxon>
        <taxon>Astrephomene</taxon>
    </lineage>
</organism>
<dbReference type="PANTHER" id="PTHR44329:SF214">
    <property type="entry name" value="PROTEIN KINASE DOMAIN-CONTAINING PROTEIN"/>
    <property type="match status" value="1"/>
</dbReference>